<proteinExistence type="predicted"/>
<protein>
    <recommendedName>
        <fullName evidence="4">DUF4232 domain-containing protein</fullName>
    </recommendedName>
</protein>
<accession>A0A1I1U3Q7</accession>
<gene>
    <name evidence="2" type="ORF">SAMN04487819_101501</name>
</gene>
<name>A0A1I1U3Q7_9ACTN</name>
<dbReference type="RefSeq" id="WP_092923045.1">
    <property type="nucleotide sequence ID" value="NZ_FOMZ01000001.1"/>
</dbReference>
<dbReference type="Proteomes" id="UP000198716">
    <property type="component" value="Unassembled WGS sequence"/>
</dbReference>
<evidence type="ECO:0000256" key="1">
    <source>
        <dbReference type="SAM" id="SignalP"/>
    </source>
</evidence>
<feature type="chain" id="PRO_5011475439" description="DUF4232 domain-containing protein" evidence="1">
    <location>
        <begin position="27"/>
        <end position="179"/>
    </location>
</feature>
<evidence type="ECO:0000313" key="2">
    <source>
        <dbReference type="EMBL" id="SFD64228.1"/>
    </source>
</evidence>
<feature type="signal peptide" evidence="1">
    <location>
        <begin position="1"/>
        <end position="26"/>
    </location>
</feature>
<keyword evidence="1" id="KW-0732">Signal</keyword>
<reference evidence="3" key="1">
    <citation type="submission" date="2016-10" db="EMBL/GenBank/DDBJ databases">
        <authorList>
            <person name="Varghese N."/>
            <person name="Submissions S."/>
        </authorList>
    </citation>
    <scope>NUCLEOTIDE SEQUENCE [LARGE SCALE GENOMIC DNA]</scope>
    <source>
        <strain evidence="3">DSM 45004</strain>
    </source>
</reference>
<dbReference type="EMBL" id="FOMZ01000001">
    <property type="protein sequence ID" value="SFD64228.1"/>
    <property type="molecule type" value="Genomic_DNA"/>
</dbReference>
<keyword evidence="3" id="KW-1185">Reference proteome</keyword>
<evidence type="ECO:0008006" key="4">
    <source>
        <dbReference type="Google" id="ProtNLM"/>
    </source>
</evidence>
<organism evidence="2 3">
    <name type="scientific">Actinopolyspora alba</name>
    <dbReference type="NCBI Taxonomy" id="673379"/>
    <lineage>
        <taxon>Bacteria</taxon>
        <taxon>Bacillati</taxon>
        <taxon>Actinomycetota</taxon>
        <taxon>Actinomycetes</taxon>
        <taxon>Actinopolysporales</taxon>
        <taxon>Actinopolysporaceae</taxon>
        <taxon>Actinopolyspora</taxon>
        <taxon>Actinopolyspora alba group</taxon>
    </lineage>
</organism>
<dbReference type="AlphaFoldDB" id="A0A1I1U3Q7"/>
<evidence type="ECO:0000313" key="3">
    <source>
        <dbReference type="Proteomes" id="UP000198716"/>
    </source>
</evidence>
<sequence>MKRSTIATSIAATFLATGTVVGTALGATSGTQQEQSAVADTAASRVSSCTADDLSINITKDPHGGAGQRAFALHYTAADADTHCLMQGFPTQLRFFQPNGETAPGISAHAEHTVAEPVTIDADHSGVSYFIQPTVGQRNELGSVSFQAPTGVQRKQIEVAWPDEPVIGAELKVTPVSQA</sequence>